<dbReference type="Pfam" id="PF12937">
    <property type="entry name" value="F-box-like"/>
    <property type="match status" value="1"/>
</dbReference>
<dbReference type="InterPro" id="IPR032675">
    <property type="entry name" value="LRR_dom_sf"/>
</dbReference>
<dbReference type="GeneID" id="83217121"/>
<keyword evidence="3" id="KW-1185">Reference proteome</keyword>
<gene>
    <name evidence="2" type="ORF">O0I10_009716</name>
</gene>
<dbReference type="EMBL" id="JARTCD010000058">
    <property type="protein sequence ID" value="KAJ8654665.1"/>
    <property type="molecule type" value="Genomic_DNA"/>
</dbReference>
<dbReference type="InterPro" id="IPR011990">
    <property type="entry name" value="TPR-like_helical_dom_sf"/>
</dbReference>
<dbReference type="PANTHER" id="PTHR38926:SF5">
    <property type="entry name" value="F-BOX AND LEUCINE-RICH REPEAT PROTEIN 6"/>
    <property type="match status" value="1"/>
</dbReference>
<evidence type="ECO:0000313" key="3">
    <source>
        <dbReference type="Proteomes" id="UP001234581"/>
    </source>
</evidence>
<organism evidence="2 3">
    <name type="scientific">Lichtheimia ornata</name>
    <dbReference type="NCBI Taxonomy" id="688661"/>
    <lineage>
        <taxon>Eukaryota</taxon>
        <taxon>Fungi</taxon>
        <taxon>Fungi incertae sedis</taxon>
        <taxon>Mucoromycota</taxon>
        <taxon>Mucoromycotina</taxon>
        <taxon>Mucoromycetes</taxon>
        <taxon>Mucorales</taxon>
        <taxon>Lichtheimiaceae</taxon>
        <taxon>Lichtheimia</taxon>
    </lineage>
</organism>
<sequence>MAQSTRSPLADADANAHVLDRSFIQELDQLKQLFTHGTEAVKAQDLEVAAATFDRLQHCIQHGVLSTCLAMRSYTYQKRGSNNVALKLSQALTLRNVRDPDGYLLAANQLLLQDNRSGAMRMLSTGIKRVPCDHPRHHILVQLGQQLQQEIEQRNQTLLWLLPAEILDGILHHLFLEDLVILASTCKSWYKTVYEWPGTWRCFTVSHKDTAYKSSFRKLLAKAPKQHIRHLTLYQDMMETPTMLMYETIAGYRWNNIQYLSMSLLLDEEDMSAPLGIITNTKNTLQELKLRNDMGKVLNHALKSCPNLRSLTLEDQIRYTEEELNMPPLALPPGPFPLKHLRINCVYTTLNLLDLIRKSPHLESFHLTYDDETLEHFFDDLFRLIYYELPALRKLHVAHGSCKVFSSYSPFGDEYEATSPHHPRRQQATQPGLYNLVMTGNHLHAGSEKIDLLIRKSKATLVNLDLDRHGYVTDIYNTIASTGMTALRKLGCGPAIDGTADYALLSSVIKACPMLQDVYLPPLTVSDDVLATLGQLQHLEKLALSMEGNQITARGMKRFMKRTSSLVYLEVFISKVDTVKMRALIQYVLACPSLRTLDITYDGWHEKSADMTPLSEEMQRSGLRKVIFSGRHQSLPMLMPWVAHLKELREIVIEEPPFFLDQSALISDQAMKNFVKSWPHLSVTHVQNVTKRVCRINIDGVPTIKETVIPGLKWFPTL</sequence>
<dbReference type="SUPFAM" id="SSF52047">
    <property type="entry name" value="RNI-like"/>
    <property type="match status" value="1"/>
</dbReference>
<dbReference type="Proteomes" id="UP001234581">
    <property type="component" value="Unassembled WGS sequence"/>
</dbReference>
<comment type="caution">
    <text evidence="2">The sequence shown here is derived from an EMBL/GenBank/DDBJ whole genome shotgun (WGS) entry which is preliminary data.</text>
</comment>
<feature type="domain" description="F-box" evidence="1">
    <location>
        <begin position="156"/>
        <end position="203"/>
    </location>
</feature>
<dbReference type="InterPro" id="IPR036047">
    <property type="entry name" value="F-box-like_dom_sf"/>
</dbReference>
<dbReference type="SUPFAM" id="SSF81383">
    <property type="entry name" value="F-box domain"/>
    <property type="match status" value="1"/>
</dbReference>
<dbReference type="Gene3D" id="3.80.10.10">
    <property type="entry name" value="Ribonuclease Inhibitor"/>
    <property type="match status" value="2"/>
</dbReference>
<dbReference type="Gene3D" id="1.20.1280.50">
    <property type="match status" value="1"/>
</dbReference>
<dbReference type="InterPro" id="IPR001810">
    <property type="entry name" value="F-box_dom"/>
</dbReference>
<evidence type="ECO:0000313" key="2">
    <source>
        <dbReference type="EMBL" id="KAJ8654665.1"/>
    </source>
</evidence>
<name>A0AAD7XU86_9FUNG</name>
<dbReference type="AlphaFoldDB" id="A0AAD7XU86"/>
<dbReference type="SUPFAM" id="SSF48452">
    <property type="entry name" value="TPR-like"/>
    <property type="match status" value="1"/>
</dbReference>
<dbReference type="PROSITE" id="PS50181">
    <property type="entry name" value="FBOX"/>
    <property type="match status" value="1"/>
</dbReference>
<protein>
    <recommendedName>
        <fullName evidence="1">F-box domain-containing protein</fullName>
    </recommendedName>
</protein>
<proteinExistence type="predicted"/>
<evidence type="ECO:0000259" key="1">
    <source>
        <dbReference type="PROSITE" id="PS50181"/>
    </source>
</evidence>
<reference evidence="2 3" key="1">
    <citation type="submission" date="2023-03" db="EMBL/GenBank/DDBJ databases">
        <title>Genome sequence of Lichtheimia ornata CBS 291.66.</title>
        <authorList>
            <person name="Mohabir J.T."/>
            <person name="Shea T.P."/>
            <person name="Kurbessoian T."/>
            <person name="Berby B."/>
            <person name="Fontaine J."/>
            <person name="Livny J."/>
            <person name="Gnirke A."/>
            <person name="Stajich J.E."/>
            <person name="Cuomo C.A."/>
        </authorList>
    </citation>
    <scope>NUCLEOTIDE SEQUENCE [LARGE SCALE GENOMIC DNA]</scope>
    <source>
        <strain evidence="2">CBS 291.66</strain>
    </source>
</reference>
<dbReference type="CDD" id="cd09917">
    <property type="entry name" value="F-box_SF"/>
    <property type="match status" value="1"/>
</dbReference>
<dbReference type="RefSeq" id="XP_058339579.1">
    <property type="nucleotide sequence ID" value="XM_058489703.1"/>
</dbReference>
<accession>A0AAD7XU86</accession>
<dbReference type="PANTHER" id="PTHR38926">
    <property type="entry name" value="F-BOX DOMAIN CONTAINING PROTEIN, EXPRESSED"/>
    <property type="match status" value="1"/>
</dbReference>